<evidence type="ECO:0000313" key="3">
    <source>
        <dbReference type="EMBL" id="JAR88038.1"/>
    </source>
</evidence>
<reference evidence="3" key="1">
    <citation type="journal article" date="2018" name="PLoS Negl. Trop. Dis.">
        <title>Sialome diversity of ticks revealed by RNAseq of single tick salivary glands.</title>
        <authorList>
            <person name="Perner J."/>
            <person name="Kropackova S."/>
            <person name="Kopacek P."/>
            <person name="Ribeiro J.M."/>
        </authorList>
    </citation>
    <scope>NUCLEOTIDE SEQUENCE</scope>
    <source>
        <strain evidence="3">Siblings of single egg batch collected in Ceske Budejovice</strain>
        <tissue evidence="3">Salivary glands</tissue>
    </source>
</reference>
<proteinExistence type="predicted"/>
<sequence length="290" mass="31664">FSLEGTARYWYENHESSLTSWDIFKSQLKATIVNQQRRERADDLLRTRTQGLNESSTDFVEDILRLSARADPQATEEKKVRILMRGVKDNIFGGLVRSPPTTVEYFVTKATNIERALQAQASHYHQPPGLFALTPSSCDLGSGTPGIREVIREVVLEELRKLLPAANQPASLSIAEVVREGVQRAIQPEAPASVAAPEEPTLTYAAVAQRPPPPTSSLCRAAPTLVSYAAARPPPRRPGPVRRPAAPRTSEDPRVANARPTSSVFPLRGSKPHLPPLPIPTTRAAGVPPE</sequence>
<dbReference type="AlphaFoldDB" id="A0A147BB97"/>
<organism evidence="3">
    <name type="scientific">Ixodes ricinus</name>
    <name type="common">Common tick</name>
    <name type="synonym">Acarus ricinus</name>
    <dbReference type="NCBI Taxonomy" id="34613"/>
    <lineage>
        <taxon>Eukaryota</taxon>
        <taxon>Metazoa</taxon>
        <taxon>Ecdysozoa</taxon>
        <taxon>Arthropoda</taxon>
        <taxon>Chelicerata</taxon>
        <taxon>Arachnida</taxon>
        <taxon>Acari</taxon>
        <taxon>Parasitiformes</taxon>
        <taxon>Ixodida</taxon>
        <taxon>Ixodoidea</taxon>
        <taxon>Ixodidae</taxon>
        <taxon>Ixodinae</taxon>
        <taxon>Ixodes</taxon>
    </lineage>
</organism>
<feature type="region of interest" description="Disordered" evidence="1">
    <location>
        <begin position="228"/>
        <end position="290"/>
    </location>
</feature>
<evidence type="ECO:0000256" key="1">
    <source>
        <dbReference type="SAM" id="MobiDB-lite"/>
    </source>
</evidence>
<evidence type="ECO:0000259" key="2">
    <source>
        <dbReference type="Pfam" id="PF03732"/>
    </source>
</evidence>
<dbReference type="EMBL" id="GEGO01007366">
    <property type="protein sequence ID" value="JAR88038.1"/>
    <property type="molecule type" value="Transcribed_RNA"/>
</dbReference>
<name>A0A147BB97_IXORI</name>
<feature type="domain" description="Retrotransposon gag" evidence="2">
    <location>
        <begin position="1"/>
        <end position="88"/>
    </location>
</feature>
<dbReference type="Pfam" id="PF03732">
    <property type="entry name" value="Retrotrans_gag"/>
    <property type="match status" value="1"/>
</dbReference>
<protein>
    <submittedName>
        <fullName evidence="3">Putative retrotransposon gag protein</fullName>
    </submittedName>
</protein>
<dbReference type="InterPro" id="IPR005162">
    <property type="entry name" value="Retrotrans_gag_dom"/>
</dbReference>
<feature type="non-terminal residue" evidence="3">
    <location>
        <position position="1"/>
    </location>
</feature>
<accession>A0A147BB97</accession>